<feature type="region of interest" description="Disordered" evidence="1">
    <location>
        <begin position="203"/>
        <end position="317"/>
    </location>
</feature>
<sequence>MRSTDTTPTLSEVQSQWDPAKLREMGEGIKTRGGEFMDLVGATVEQIRQAGSHWSGDAYFAAYDRVAGDRDAAQKVADEIANLAQAFIDGGGALVGYRNVLLSKVATATDAGFTVGDDWTVSGSANTADPDGDLYSHQTAITTALNEMLGAQTDVETSIRQCQDVVAQRTEQLGDGDPLDIPNGDHAQDNPSLAVLGQQIAATTPPAAPETEPQPAESGAPVAGAPVSDDQPATNSQPATDDPPSTAPAPEGATVAAAAPVAQPGGSPAGGSPESTTAPESPESAPAGSSSAAPAPAPAGQPASAPTAAMNPESWTPQDVTSLITAVGGITGTVPELLTAAGEVGKGLVEAAGNAAGQFADAADQVANTFEHAVGNDDPGAAPPPPPDRPAPDGQPPGGEPPVDDQAPPGTDEPSEGDEPSEPAEGDESASAEGESTQPSAAEVSDQEGPDPNASTSSLFGLPAVYGSGRDRQRRSEPVLAVVDPGSDDE</sequence>
<feature type="compositionally biased region" description="Low complexity" evidence="1">
    <location>
        <begin position="203"/>
        <end position="217"/>
    </location>
</feature>
<dbReference type="EMBL" id="BAABJM010000008">
    <property type="protein sequence ID" value="GAA5067376.1"/>
    <property type="molecule type" value="Genomic_DNA"/>
</dbReference>
<feature type="compositionally biased region" description="Acidic residues" evidence="1">
    <location>
        <begin position="413"/>
        <end position="430"/>
    </location>
</feature>
<feature type="compositionally biased region" description="Low complexity" evidence="1">
    <location>
        <begin position="238"/>
        <end position="309"/>
    </location>
</feature>
<name>A0ABP9L0K0_9NOCA</name>
<organism evidence="2 3">
    <name type="scientific">Nocardia callitridis</name>
    <dbReference type="NCBI Taxonomy" id="648753"/>
    <lineage>
        <taxon>Bacteria</taxon>
        <taxon>Bacillati</taxon>
        <taxon>Actinomycetota</taxon>
        <taxon>Actinomycetes</taxon>
        <taxon>Mycobacteriales</taxon>
        <taxon>Nocardiaceae</taxon>
        <taxon>Nocardia</taxon>
    </lineage>
</organism>
<evidence type="ECO:0000256" key="1">
    <source>
        <dbReference type="SAM" id="MobiDB-lite"/>
    </source>
</evidence>
<keyword evidence="3" id="KW-1185">Reference proteome</keyword>
<dbReference type="RefSeq" id="WP_345499291.1">
    <property type="nucleotide sequence ID" value="NZ_BAABJM010000008.1"/>
</dbReference>
<feature type="compositionally biased region" description="Pro residues" evidence="1">
    <location>
        <begin position="381"/>
        <end position="400"/>
    </location>
</feature>
<evidence type="ECO:0000313" key="3">
    <source>
        <dbReference type="Proteomes" id="UP001500603"/>
    </source>
</evidence>
<dbReference type="Proteomes" id="UP001500603">
    <property type="component" value="Unassembled WGS sequence"/>
</dbReference>
<reference evidence="3" key="1">
    <citation type="journal article" date="2019" name="Int. J. Syst. Evol. Microbiol.">
        <title>The Global Catalogue of Microorganisms (GCM) 10K type strain sequencing project: providing services to taxonomists for standard genome sequencing and annotation.</title>
        <authorList>
            <consortium name="The Broad Institute Genomics Platform"/>
            <consortium name="The Broad Institute Genome Sequencing Center for Infectious Disease"/>
            <person name="Wu L."/>
            <person name="Ma J."/>
        </authorList>
    </citation>
    <scope>NUCLEOTIDE SEQUENCE [LARGE SCALE GENOMIC DNA]</scope>
    <source>
        <strain evidence="3">JCM 18298</strain>
    </source>
</reference>
<evidence type="ECO:0000313" key="2">
    <source>
        <dbReference type="EMBL" id="GAA5067376.1"/>
    </source>
</evidence>
<feature type="region of interest" description="Disordered" evidence="1">
    <location>
        <begin position="363"/>
        <end position="490"/>
    </location>
</feature>
<proteinExistence type="predicted"/>
<comment type="caution">
    <text evidence="2">The sequence shown here is derived from an EMBL/GenBank/DDBJ whole genome shotgun (WGS) entry which is preliminary data.</text>
</comment>
<gene>
    <name evidence="2" type="ORF">GCM10023318_56430</name>
</gene>
<accession>A0ABP9L0K0</accession>
<evidence type="ECO:0008006" key="4">
    <source>
        <dbReference type="Google" id="ProtNLM"/>
    </source>
</evidence>
<protein>
    <recommendedName>
        <fullName evidence="4">ESX-1 secretion-associated protein EspA/EspE-like domain-containing protein</fullName>
    </recommendedName>
</protein>